<evidence type="ECO:0000256" key="6">
    <source>
        <dbReference type="ARBA" id="ARBA00022443"/>
    </source>
</evidence>
<dbReference type="Gene3D" id="1.10.150.50">
    <property type="entry name" value="Transcription Factor, Ets-1"/>
    <property type="match status" value="1"/>
</dbReference>
<comment type="subcellular location">
    <subcellularLocation>
        <location evidence="3">Cell membrane</location>
        <topology evidence="3">Peripheral membrane protein</topology>
        <orientation evidence="3">Cytoplasmic side</orientation>
    </subcellularLocation>
    <subcellularLocation>
        <location evidence="2">Cytoplasm</location>
        <location evidence="2">Cytoskeleton</location>
        <location evidence="2">Actin patch</location>
    </subcellularLocation>
    <subcellularLocation>
        <location evidence="1">Endosome membrane</location>
        <topology evidence="1">Peripheral membrane protein</topology>
        <orientation evidence="1">Cytoplasmic side</orientation>
    </subcellularLocation>
</comment>
<feature type="domain" description="SH3" evidence="19">
    <location>
        <begin position="3"/>
        <end position="67"/>
    </location>
</feature>
<dbReference type="GO" id="GO:0030833">
    <property type="term" value="P:regulation of actin filament polymerization"/>
    <property type="evidence" value="ECO:0000318"/>
    <property type="project" value="GO_Central"/>
</dbReference>
<dbReference type="SMART" id="SM00326">
    <property type="entry name" value="SH3"/>
    <property type="match status" value="3"/>
</dbReference>
<evidence type="ECO:0000256" key="17">
    <source>
        <dbReference type="PROSITE-ProRule" id="PRU00192"/>
    </source>
</evidence>
<dbReference type="GO" id="GO:0010008">
    <property type="term" value="C:endosome membrane"/>
    <property type="evidence" value="ECO:0007669"/>
    <property type="project" value="UniProtKB-SubCell"/>
</dbReference>
<evidence type="ECO:0000256" key="14">
    <source>
        <dbReference type="ARBA" id="ARBA00023212"/>
    </source>
</evidence>
<protein>
    <recommendedName>
        <fullName evidence="5">Actin cytoskeleton-regulatory complex protein SLA1</fullName>
    </recommendedName>
    <alternativeName>
        <fullName evidence="16">Actin cytoskeleton-regulatory complex protein sla1</fullName>
    </alternativeName>
</protein>
<evidence type="ECO:0000256" key="9">
    <source>
        <dbReference type="ARBA" id="ARBA00022583"/>
    </source>
</evidence>
<comment type="similarity">
    <text evidence="4">Belongs to the SLA1 family.</text>
</comment>
<evidence type="ECO:0000256" key="11">
    <source>
        <dbReference type="ARBA" id="ARBA00022753"/>
    </source>
</evidence>
<feature type="compositionally biased region" description="Basic and acidic residues" evidence="18">
    <location>
        <begin position="737"/>
        <end position="760"/>
    </location>
</feature>
<feature type="compositionally biased region" description="Basic and acidic residues" evidence="18">
    <location>
        <begin position="428"/>
        <end position="462"/>
    </location>
</feature>
<feature type="compositionally biased region" description="Polar residues" evidence="18">
    <location>
        <begin position="212"/>
        <end position="221"/>
    </location>
</feature>
<dbReference type="Pfam" id="PF14604">
    <property type="entry name" value="SH3_9"/>
    <property type="match status" value="1"/>
</dbReference>
<dbReference type="eggNOG" id="ENOG502QQC3">
    <property type="taxonomic scope" value="Eukaryota"/>
</dbReference>
<dbReference type="GO" id="GO:0003779">
    <property type="term" value="F:actin binding"/>
    <property type="evidence" value="ECO:0007669"/>
    <property type="project" value="UniProtKB-KW"/>
</dbReference>
<dbReference type="InterPro" id="IPR056996">
    <property type="entry name" value="PH_SLA1"/>
</dbReference>
<dbReference type="GO" id="GO:0042802">
    <property type="term" value="F:identical protein binding"/>
    <property type="evidence" value="ECO:0007669"/>
    <property type="project" value="InterPro"/>
</dbReference>
<dbReference type="KEGG" id="ago:AGOS_AGR170C"/>
<keyword evidence="21" id="KW-1185">Reference proteome</keyword>
<dbReference type="Gene3D" id="2.30.30.700">
    <property type="entry name" value="SLA1 homology domain 1"/>
    <property type="match status" value="1"/>
</dbReference>
<reference evidence="21" key="2">
    <citation type="journal article" date="2013" name="G3 (Bethesda)">
        <title>Genomes of Ashbya fungi isolated from insects reveal four mating-type loci, numerous translocations, lack of transposons, and distinct gene duplications.</title>
        <authorList>
            <person name="Dietrich F.S."/>
            <person name="Voegeli S."/>
            <person name="Kuo S."/>
            <person name="Philippsen P."/>
        </authorList>
    </citation>
    <scope>GENOME REANNOTATION</scope>
    <source>
        <strain evidence="21">ATCC 10895 / CBS 109.51 / FGSC 9923 / NRRL Y-1056</strain>
    </source>
</reference>
<evidence type="ECO:0000256" key="15">
    <source>
        <dbReference type="ARBA" id="ARBA00025194"/>
    </source>
</evidence>
<keyword evidence="10" id="KW-0677">Repeat</keyword>
<evidence type="ECO:0000256" key="5">
    <source>
        <dbReference type="ARBA" id="ARBA00020357"/>
    </source>
</evidence>
<keyword evidence="13" id="KW-0009">Actin-binding</keyword>
<dbReference type="SUPFAM" id="SSF50044">
    <property type="entry name" value="SH3-domain"/>
    <property type="match status" value="3"/>
</dbReference>
<proteinExistence type="inferred from homology"/>
<keyword evidence="12" id="KW-0472">Membrane</keyword>
<gene>
    <name evidence="20" type="ORF">AGOS_AGR170C</name>
</gene>
<evidence type="ECO:0000259" key="19">
    <source>
        <dbReference type="PROSITE" id="PS50002"/>
    </source>
</evidence>
<feature type="region of interest" description="Disordered" evidence="18">
    <location>
        <begin position="522"/>
        <end position="563"/>
    </location>
</feature>
<evidence type="ECO:0000256" key="16">
    <source>
        <dbReference type="ARBA" id="ARBA00070651"/>
    </source>
</evidence>
<dbReference type="PRINTS" id="PR00452">
    <property type="entry name" value="SH3DOMAIN"/>
</dbReference>
<feature type="compositionally biased region" description="Basic and acidic residues" evidence="18">
    <location>
        <begin position="534"/>
        <end position="563"/>
    </location>
</feature>
<dbReference type="InterPro" id="IPR035821">
    <property type="entry name" value="Sla1_SH3_3"/>
</dbReference>
<dbReference type="GO" id="GO:0005886">
    <property type="term" value="C:plasma membrane"/>
    <property type="evidence" value="ECO:0007669"/>
    <property type="project" value="UniProtKB-SubCell"/>
</dbReference>
<evidence type="ECO:0000313" key="20">
    <source>
        <dbReference type="EMBL" id="AAS54660.2"/>
    </source>
</evidence>
<evidence type="ECO:0000256" key="4">
    <source>
        <dbReference type="ARBA" id="ARBA00007948"/>
    </source>
</evidence>
<dbReference type="GO" id="GO:0006897">
    <property type="term" value="P:endocytosis"/>
    <property type="evidence" value="ECO:0007669"/>
    <property type="project" value="UniProtKB-KW"/>
</dbReference>
<keyword evidence="14" id="KW-0206">Cytoskeleton</keyword>
<keyword evidence="9" id="KW-0254">Endocytosis</keyword>
<evidence type="ECO:0000256" key="12">
    <source>
        <dbReference type="ARBA" id="ARBA00023136"/>
    </source>
</evidence>
<keyword evidence="7" id="KW-1003">Cell membrane</keyword>
<dbReference type="FunFam" id="2.30.30.40:FF:000300">
    <property type="entry name" value="Actin cytoskeleton-regulatory complex protein SLA1"/>
    <property type="match status" value="1"/>
</dbReference>
<dbReference type="CDD" id="cd11775">
    <property type="entry name" value="SH3_Sla1p_3"/>
    <property type="match status" value="1"/>
</dbReference>
<dbReference type="PANTHER" id="PTHR15735">
    <property type="entry name" value="FCH AND DOUBLE SH3 DOMAINS PROTEIN"/>
    <property type="match status" value="1"/>
</dbReference>
<dbReference type="GO" id="GO:0030479">
    <property type="term" value="C:actin cortical patch"/>
    <property type="evidence" value="ECO:0007669"/>
    <property type="project" value="UniProtKB-SubCell"/>
</dbReference>
<feature type="region of interest" description="Disordered" evidence="18">
    <location>
        <begin position="160"/>
        <end position="226"/>
    </location>
</feature>
<dbReference type="RefSeq" id="NP_986836.2">
    <property type="nucleotide sequence ID" value="NM_211898.2"/>
</dbReference>
<feature type="compositionally biased region" description="Low complexity" evidence="18">
    <location>
        <begin position="767"/>
        <end position="780"/>
    </location>
</feature>
<dbReference type="PANTHER" id="PTHR15735:SF19">
    <property type="entry name" value="ACTIN CYTOSKELETON-REGULATORY COMPLEX PROTEIN SLA1"/>
    <property type="match status" value="1"/>
</dbReference>
<evidence type="ECO:0000256" key="3">
    <source>
        <dbReference type="ARBA" id="ARBA00004413"/>
    </source>
</evidence>
<dbReference type="InParanoid" id="Q74ZM8"/>
<dbReference type="GO" id="GO:0043130">
    <property type="term" value="F:ubiquitin binding"/>
    <property type="evidence" value="ECO:0007669"/>
    <property type="project" value="InterPro"/>
</dbReference>
<dbReference type="InterPro" id="IPR013761">
    <property type="entry name" value="SAM/pointed_sf"/>
</dbReference>
<dbReference type="Gene3D" id="2.30.30.40">
    <property type="entry name" value="SH3 Domains"/>
    <property type="match status" value="3"/>
</dbReference>
<feature type="compositionally biased region" description="Low complexity" evidence="18">
    <location>
        <begin position="672"/>
        <end position="686"/>
    </location>
</feature>
<dbReference type="PROSITE" id="PS50002">
    <property type="entry name" value="SH3"/>
    <property type="match status" value="3"/>
</dbReference>
<feature type="region of interest" description="Disordered" evidence="18">
    <location>
        <begin position="412"/>
        <end position="463"/>
    </location>
</feature>
<dbReference type="HOGENOM" id="CLU_003674_0_0_1"/>
<evidence type="ECO:0000256" key="8">
    <source>
        <dbReference type="ARBA" id="ARBA00022490"/>
    </source>
</evidence>
<feature type="domain" description="SH3" evidence="19">
    <location>
        <begin position="69"/>
        <end position="132"/>
    </location>
</feature>
<dbReference type="OMA" id="FMAQGED"/>
<dbReference type="Pfam" id="PF03983">
    <property type="entry name" value="SHD1"/>
    <property type="match status" value="1"/>
</dbReference>
<evidence type="ECO:0000256" key="10">
    <source>
        <dbReference type="ARBA" id="ARBA00022737"/>
    </source>
</evidence>
<dbReference type="EMBL" id="AE016820">
    <property type="protein sequence ID" value="AAS54660.2"/>
    <property type="molecule type" value="Genomic_DNA"/>
</dbReference>
<dbReference type="InterPro" id="IPR036028">
    <property type="entry name" value="SH3-like_dom_sf"/>
</dbReference>
<organism evidence="20 21">
    <name type="scientific">Eremothecium gossypii (strain ATCC 10895 / CBS 109.51 / FGSC 9923 / NRRL Y-1056)</name>
    <name type="common">Yeast</name>
    <name type="synonym">Ashbya gossypii</name>
    <dbReference type="NCBI Taxonomy" id="284811"/>
    <lineage>
        <taxon>Eukaryota</taxon>
        <taxon>Fungi</taxon>
        <taxon>Dikarya</taxon>
        <taxon>Ascomycota</taxon>
        <taxon>Saccharomycotina</taxon>
        <taxon>Saccharomycetes</taxon>
        <taxon>Saccharomycetales</taxon>
        <taxon>Saccharomycetaceae</taxon>
        <taxon>Eremothecium</taxon>
    </lineage>
</organism>
<dbReference type="GO" id="GO:0030674">
    <property type="term" value="F:protein-macromolecule adaptor activity"/>
    <property type="evidence" value="ECO:0007669"/>
    <property type="project" value="InterPro"/>
</dbReference>
<dbReference type="Pfam" id="PF00018">
    <property type="entry name" value="SH3_1"/>
    <property type="match status" value="2"/>
</dbReference>
<evidence type="ECO:0000256" key="1">
    <source>
        <dbReference type="ARBA" id="ARBA00004125"/>
    </source>
</evidence>
<dbReference type="Pfam" id="PF24081">
    <property type="entry name" value="PH_SLA1"/>
    <property type="match status" value="1"/>
</dbReference>
<dbReference type="FunCoup" id="Q74ZM8">
    <property type="interactions" value="167"/>
</dbReference>
<evidence type="ECO:0000313" key="21">
    <source>
        <dbReference type="Proteomes" id="UP000000591"/>
    </source>
</evidence>
<reference evidence="20 21" key="1">
    <citation type="journal article" date="2004" name="Science">
        <title>The Ashbya gossypii genome as a tool for mapping the ancient Saccharomyces cerevisiae genome.</title>
        <authorList>
            <person name="Dietrich F.S."/>
            <person name="Voegeli S."/>
            <person name="Brachat S."/>
            <person name="Lerch A."/>
            <person name="Gates K."/>
            <person name="Steiner S."/>
            <person name="Mohr C."/>
            <person name="Pohlmann R."/>
            <person name="Luedi P."/>
            <person name="Choi S."/>
            <person name="Wing R.A."/>
            <person name="Flavier A."/>
            <person name="Gaffney T.D."/>
            <person name="Philippsen P."/>
        </authorList>
    </citation>
    <scope>NUCLEOTIDE SEQUENCE [LARGE SCALE GENOMIC DNA]</scope>
    <source>
        <strain evidence="21">ATCC 10895 / CBS 109.51 / FGSC 9923 / NRRL Y-1056</strain>
    </source>
</reference>
<dbReference type="OrthoDB" id="26539at2759"/>
<evidence type="ECO:0000256" key="2">
    <source>
        <dbReference type="ARBA" id="ARBA00004134"/>
    </source>
</evidence>
<accession>Q74ZM8</accession>
<feature type="domain" description="SH3" evidence="19">
    <location>
        <begin position="336"/>
        <end position="398"/>
    </location>
</feature>
<dbReference type="InterPro" id="IPR007131">
    <property type="entry name" value="SHD1"/>
</dbReference>
<feature type="region of interest" description="Disordered" evidence="18">
    <location>
        <begin position="737"/>
        <end position="781"/>
    </location>
</feature>
<dbReference type="GO" id="GO:0005634">
    <property type="term" value="C:nucleus"/>
    <property type="evidence" value="ECO:0000318"/>
    <property type="project" value="GO_Central"/>
</dbReference>
<keyword evidence="6 17" id="KW-0728">SH3 domain</keyword>
<dbReference type="GeneID" id="4623138"/>
<name>Q74ZM8_EREGS</name>
<dbReference type="GO" id="GO:0000147">
    <property type="term" value="P:actin cortical patch assembly"/>
    <property type="evidence" value="ECO:0000318"/>
    <property type="project" value="GO_Central"/>
</dbReference>
<evidence type="ECO:0000256" key="7">
    <source>
        <dbReference type="ARBA" id="ARBA00022475"/>
    </source>
</evidence>
<dbReference type="STRING" id="284811.Q74ZM8"/>
<evidence type="ECO:0000256" key="13">
    <source>
        <dbReference type="ARBA" id="ARBA00023203"/>
    </source>
</evidence>
<dbReference type="InterPro" id="IPR001452">
    <property type="entry name" value="SH3_domain"/>
</dbReference>
<evidence type="ECO:0000256" key="18">
    <source>
        <dbReference type="SAM" id="MobiDB-lite"/>
    </source>
</evidence>
<keyword evidence="11" id="KW-0967">Endosome</keyword>
<feature type="region of interest" description="Disordered" evidence="18">
    <location>
        <begin position="669"/>
        <end position="689"/>
    </location>
</feature>
<dbReference type="AlphaFoldDB" id="Q74ZM8"/>
<sequence>MTIFLGVYKAVYAYEPQNEEELALEEDELLYLLQKSEVDDWWTVKKRVLGGDMDEPVGLVPNNYIEEAPVVGRVRAVYDYEEAQNPDEELVFREGDEFDVYDDRDADWVLVRKRADGSVGFAPGNYVEKVGAAPAGERAPARAPALAAAAAPVLTTAAAVRERPLQEQQPRRIASGSSERDDRPLPRLPVRTDYSEDEEAPPPKPARPEQHSAASAGSQPSWAREEAADSIMDISGSWDVQEIDGRRKKKAKLQVGRETVLFCPADGDIKSWPISHLISYDNEKKHIFLEFKDPYCNLELHVGTNSTAIEIKSLLAEMKATVNPGALREIEAASVAPKKRGIIKYNFFGESSDELTVKEGDVVYILNDKKSADWWMCEIIGTSRQGVIPAQFIDVQPTEARKSLTATIAGLKDGSSASSQKGSQLGDWKQDVDQDSSERRKSMSKKKEDKKSKKKKFPDPKNTRIWVDRSNTFKVEAEFLGFVDGKIHLHKVNGVKIAVAAEKLSMDDLAYVEKVTGTSLNKYRPEVKAPPVSKRNDEQDQRRQLRQHEDREREREERERDRRLRERELEELRKARDLLDEERAKLQSMKENSSQRPRSSGSEQDYDWFEFFLNCGVDVSNCQRYTLKFEKEHISKEILPDLCPPILRTLDMREGDIIRVMKYLDNHYGRTSQSSSSPPADSNNANVQTGHGLSEQLLPIQTSTKDDDAWTVKPAANTESSLPHSKKEFSGSFQDLLDLKPLEPKKKEETPQPNLKDLESVKTGGSAKAAAPVPQATAAPLDPFKTGGNNLLPTATGGVLLMPVLTGGLMPLQTTGGLIPLQRTGGFVMPQTTFGQPTGNILPVQKTANGLIPVGGGLVPQTTFGVAPLNASFTGGNIAFQRTGGMATGMVPQTSFAGPMNPVMTGGMVPLQRTGGFMPNMMPQTSFSTNPMNQISTGMMSSQLTGGMAMAGPQTSFGMPAMNQTFTGGVPGVMPQTSFGMAQMNPGSSSGMIPLQRTGGMPGVLPQNSFGNAPINQALTGGLSMGTLPMQTTFGAPQQMTGFQQNPMMGMQNTSGMTSFPNTSFGTANINQLSNNMQGMSLNQQQVPLQNQPTGFGFGNGPQQQKQANIYNASAANPFGF</sequence>
<comment type="function">
    <text evidence="15">Component of the PAN1 actin cytoskeleton-regulatory complex required for the internalization of endosomes during actin-coupled endocytosis. The complex links the site of endocytosis to the cell membrane-associated actin cytoskeleton. Mediates uptake of external molecules and vacuolar degradation of plasma membrane proteins. Plays a role in the proper organization of the cell membrane-associated actin cytoskeleton and promotes its destabilization.</text>
</comment>
<keyword evidence="8" id="KW-0963">Cytoplasm</keyword>
<dbReference type="Proteomes" id="UP000000591">
    <property type="component" value="Chromosome VII"/>
</dbReference>